<dbReference type="AlphaFoldDB" id="A0AAE1GL26"/>
<organism evidence="2 3">
    <name type="scientific">Petrolisthes cinctipes</name>
    <name type="common">Flat porcelain crab</name>
    <dbReference type="NCBI Taxonomy" id="88211"/>
    <lineage>
        <taxon>Eukaryota</taxon>
        <taxon>Metazoa</taxon>
        <taxon>Ecdysozoa</taxon>
        <taxon>Arthropoda</taxon>
        <taxon>Crustacea</taxon>
        <taxon>Multicrustacea</taxon>
        <taxon>Malacostraca</taxon>
        <taxon>Eumalacostraca</taxon>
        <taxon>Eucarida</taxon>
        <taxon>Decapoda</taxon>
        <taxon>Pleocyemata</taxon>
        <taxon>Anomura</taxon>
        <taxon>Galatheoidea</taxon>
        <taxon>Porcellanidae</taxon>
        <taxon>Petrolisthes</taxon>
    </lineage>
</organism>
<gene>
    <name evidence="2" type="ORF">Pcinc_001267</name>
</gene>
<feature type="region of interest" description="Disordered" evidence="1">
    <location>
        <begin position="1"/>
        <end position="28"/>
    </location>
</feature>
<feature type="compositionally biased region" description="Basic and acidic residues" evidence="1">
    <location>
        <begin position="71"/>
        <end position="83"/>
    </location>
</feature>
<evidence type="ECO:0000256" key="1">
    <source>
        <dbReference type="SAM" id="MobiDB-lite"/>
    </source>
</evidence>
<proteinExistence type="predicted"/>
<accession>A0AAE1GL26</accession>
<dbReference type="EMBL" id="JAWQEG010000074">
    <property type="protein sequence ID" value="KAK3894974.1"/>
    <property type="molecule type" value="Genomic_DNA"/>
</dbReference>
<evidence type="ECO:0000313" key="2">
    <source>
        <dbReference type="EMBL" id="KAK3894974.1"/>
    </source>
</evidence>
<keyword evidence="3" id="KW-1185">Reference proteome</keyword>
<dbReference type="Proteomes" id="UP001286313">
    <property type="component" value="Unassembled WGS sequence"/>
</dbReference>
<comment type="caution">
    <text evidence="2">The sequence shown here is derived from an EMBL/GenBank/DDBJ whole genome shotgun (WGS) entry which is preliminary data.</text>
</comment>
<feature type="region of interest" description="Disordered" evidence="1">
    <location>
        <begin position="40"/>
        <end position="83"/>
    </location>
</feature>
<sequence>MIQHTDQNTRVKDSGMTTTNLKHDANNHFWATTVRARKRRLKQEQQLRDSSVSRIHNCKRQTSGCPSDGYAPREKEAEEAQSS</sequence>
<evidence type="ECO:0000313" key="3">
    <source>
        <dbReference type="Proteomes" id="UP001286313"/>
    </source>
</evidence>
<reference evidence="2" key="1">
    <citation type="submission" date="2023-10" db="EMBL/GenBank/DDBJ databases">
        <title>Genome assemblies of two species of porcelain crab, Petrolisthes cinctipes and Petrolisthes manimaculis (Anomura: Porcellanidae).</title>
        <authorList>
            <person name="Angst P."/>
        </authorList>
    </citation>
    <scope>NUCLEOTIDE SEQUENCE</scope>
    <source>
        <strain evidence="2">PB745_01</strain>
        <tissue evidence="2">Gill</tissue>
    </source>
</reference>
<name>A0AAE1GL26_PETCI</name>
<feature type="compositionally biased region" description="Polar residues" evidence="1">
    <location>
        <begin position="49"/>
        <end position="65"/>
    </location>
</feature>
<protein>
    <submittedName>
        <fullName evidence="2">Uncharacterized protein</fullName>
    </submittedName>
</protein>